<dbReference type="EMBL" id="JAEUBD010001540">
    <property type="protein sequence ID" value="KAH3659316.1"/>
    <property type="molecule type" value="Genomic_DNA"/>
</dbReference>
<protein>
    <submittedName>
        <fullName evidence="1">Uncharacterized protein</fullName>
    </submittedName>
</protein>
<gene>
    <name evidence="1" type="ORF">OGATHE_006200</name>
</gene>
<comment type="caution">
    <text evidence="1">The sequence shown here is derived from an EMBL/GenBank/DDBJ whole genome shotgun (WGS) entry which is preliminary data.</text>
</comment>
<evidence type="ECO:0000313" key="1">
    <source>
        <dbReference type="EMBL" id="KAH3659316.1"/>
    </source>
</evidence>
<organism evidence="1 2">
    <name type="scientific">Ogataea polymorpha</name>
    <dbReference type="NCBI Taxonomy" id="460523"/>
    <lineage>
        <taxon>Eukaryota</taxon>
        <taxon>Fungi</taxon>
        <taxon>Dikarya</taxon>
        <taxon>Ascomycota</taxon>
        <taxon>Saccharomycotina</taxon>
        <taxon>Pichiomycetes</taxon>
        <taxon>Pichiales</taxon>
        <taxon>Pichiaceae</taxon>
        <taxon>Ogataea</taxon>
    </lineage>
</organism>
<name>A0A9P8SZ99_9ASCO</name>
<reference evidence="1" key="2">
    <citation type="submission" date="2021-01" db="EMBL/GenBank/DDBJ databases">
        <authorList>
            <person name="Schikora-Tamarit M.A."/>
        </authorList>
    </citation>
    <scope>NUCLEOTIDE SEQUENCE</scope>
    <source>
        <strain evidence="1">NCAIM Y.01608</strain>
    </source>
</reference>
<accession>A0A9P8SZ99</accession>
<evidence type="ECO:0000313" key="2">
    <source>
        <dbReference type="Proteomes" id="UP000788993"/>
    </source>
</evidence>
<proteinExistence type="predicted"/>
<sequence>MSTSEMASICTNVSSESELFLSSTLIASCNFAAKNSALEDALLCIVDVDETVLALRKFIKLDAAPAFLGRSPSSITGPSITDRFDLRCVKNESDAPFPVVALAVFEMSAELTWRDTPADAELPIVPLATTLDPDPDPVVAEEVPEPTVLTIFETGNMCTRFGFCACSCTTATIDDLVFLFFASCFAARPLFSRVKLRRPSVSDPPDPTRWAFVNAGLDGTSVCLGRDMVSVVSTMQQF</sequence>
<keyword evidence="2" id="KW-1185">Reference proteome</keyword>
<reference evidence="1" key="1">
    <citation type="journal article" date="2021" name="Open Biol.">
        <title>Shared evolutionary footprints suggest mitochondrial oxidative damage underlies multiple complex I losses in fungi.</title>
        <authorList>
            <person name="Schikora-Tamarit M.A."/>
            <person name="Marcet-Houben M."/>
            <person name="Nosek J."/>
            <person name="Gabaldon T."/>
        </authorList>
    </citation>
    <scope>NUCLEOTIDE SEQUENCE</scope>
    <source>
        <strain evidence="1">NCAIM Y.01608</strain>
    </source>
</reference>
<dbReference type="AlphaFoldDB" id="A0A9P8SZ99"/>
<dbReference type="Proteomes" id="UP000788993">
    <property type="component" value="Unassembled WGS sequence"/>
</dbReference>